<dbReference type="Proteomes" id="UP000252182">
    <property type="component" value="Chromosome"/>
</dbReference>
<evidence type="ECO:0000259" key="1">
    <source>
        <dbReference type="Pfam" id="PF03372"/>
    </source>
</evidence>
<feature type="domain" description="Endonuclease/exonuclease/phosphatase" evidence="1">
    <location>
        <begin position="19"/>
        <end position="321"/>
    </location>
</feature>
<dbReference type="InterPro" id="IPR036691">
    <property type="entry name" value="Endo/exonu/phosph_ase_sf"/>
</dbReference>
<reference evidence="3" key="1">
    <citation type="submission" date="2018-07" db="EMBL/GenBank/DDBJ databases">
        <authorList>
            <person name="Kim H."/>
        </authorList>
    </citation>
    <scope>NUCLEOTIDE SEQUENCE [LARGE SCALE GENOMIC DNA]</scope>
    <source>
        <strain evidence="3">F02</strain>
    </source>
</reference>
<dbReference type="Pfam" id="PF03372">
    <property type="entry name" value="Exo_endo_phos"/>
    <property type="match status" value="1"/>
</dbReference>
<gene>
    <name evidence="2" type="ORF">DTO96_101751</name>
</gene>
<dbReference type="PANTHER" id="PTHR42834">
    <property type="entry name" value="ENDONUCLEASE/EXONUCLEASE/PHOSPHATASE FAMILY PROTEIN (AFU_ORTHOLOGUE AFUA_3G09210)"/>
    <property type="match status" value="1"/>
</dbReference>
<organism evidence="2 3">
    <name type="scientific">Ephemeroptericola cinctiostellae</name>
    <dbReference type="NCBI Taxonomy" id="2268024"/>
    <lineage>
        <taxon>Bacteria</taxon>
        <taxon>Pseudomonadati</taxon>
        <taxon>Pseudomonadota</taxon>
        <taxon>Betaproteobacteria</taxon>
        <taxon>Burkholderiales</taxon>
        <taxon>Burkholderiaceae</taxon>
        <taxon>Ephemeroptericola</taxon>
    </lineage>
</organism>
<dbReference type="Gene3D" id="3.60.10.10">
    <property type="entry name" value="Endonuclease/exonuclease/phosphatase"/>
    <property type="match status" value="1"/>
</dbReference>
<dbReference type="PANTHER" id="PTHR42834:SF1">
    <property type="entry name" value="ENDONUCLEASE_EXONUCLEASE_PHOSPHATASE FAMILY PROTEIN (AFU_ORTHOLOGUE AFUA_3G09210)"/>
    <property type="match status" value="1"/>
</dbReference>
<name>A0A345DCC3_9BURK</name>
<sequence>MPNLFQNVDAYDIGIKIGTFNLRNFAKVGFQFYDNQDPYTQQEYDDKIAWTAAQIDKINADIIVFQEVFHLEALTDAVKASHTMRNAKIIGRDAVAMPPKNSLVPQVAIVTRLPLMDEPNWVINYGKGFSVTPPGYDEALSQITRAILHVAVKLPNNIKLHVLGLHLKSKRPDYLHNEDESNPDHLALATYRSLVRRGADAIGIRQYLNGLLQKNQEPCIVTGDYNDHAYAVTTQMIAGTGRFGKSFYDFQLFDAMRIQTKNDPQRYVAYTHIHEGALEVLDHVFVSEEFHPESRHQIAVVREVYSLNDHLHQRSPEVSDHGQTVAQFLFKRGAQSTT</sequence>
<dbReference type="OrthoDB" id="833328at2"/>
<dbReference type="AlphaFoldDB" id="A0A345DCC3"/>
<accession>A0A345DCC3</accession>
<evidence type="ECO:0000313" key="3">
    <source>
        <dbReference type="Proteomes" id="UP000252182"/>
    </source>
</evidence>
<dbReference type="SUPFAM" id="SSF56219">
    <property type="entry name" value="DNase I-like"/>
    <property type="match status" value="1"/>
</dbReference>
<dbReference type="GO" id="GO:0003824">
    <property type="term" value="F:catalytic activity"/>
    <property type="evidence" value="ECO:0007669"/>
    <property type="project" value="InterPro"/>
</dbReference>
<dbReference type="EMBL" id="CP031124">
    <property type="protein sequence ID" value="AXF86011.1"/>
    <property type="molecule type" value="Genomic_DNA"/>
</dbReference>
<keyword evidence="3" id="KW-1185">Reference proteome</keyword>
<proteinExistence type="predicted"/>
<dbReference type="InterPro" id="IPR005135">
    <property type="entry name" value="Endo/exonuclease/phosphatase"/>
</dbReference>
<evidence type="ECO:0000313" key="2">
    <source>
        <dbReference type="EMBL" id="AXF86011.1"/>
    </source>
</evidence>
<protein>
    <recommendedName>
        <fullName evidence="1">Endonuclease/exonuclease/phosphatase domain-containing protein</fullName>
    </recommendedName>
</protein>
<dbReference type="KEGG" id="hyf:DTO96_101751"/>
<dbReference type="RefSeq" id="WP_114563135.1">
    <property type="nucleotide sequence ID" value="NZ_CP031124.1"/>
</dbReference>